<keyword evidence="3" id="KW-1185">Reference proteome</keyword>
<evidence type="ECO:0000313" key="3">
    <source>
        <dbReference type="Proteomes" id="UP001056384"/>
    </source>
</evidence>
<feature type="compositionally biased region" description="Polar residues" evidence="1">
    <location>
        <begin position="264"/>
        <end position="275"/>
    </location>
</feature>
<dbReference type="EMBL" id="CP099420">
    <property type="protein sequence ID" value="USW51106.1"/>
    <property type="molecule type" value="Genomic_DNA"/>
</dbReference>
<sequence length="328" mass="36798">MLQLSFGSLSADGNSNRGFLAFGSSASLLPQTPQEPPSVTKSSAPSPRWDLLYPDEPISVKIVSQRYLAPEQTVWDHRIGWISVTNTAGQIIYDPFVTYPKEPGLKKHFSNRRYDVAKEDLMFRNGARDGKEVERNLMKLFDGRTVVVHGGKGYSDSCYYYEDALGDSLVWDTQTLYADMQNDGQPTLSTVARLVLGRSIRQDGEDARRPDQDATTAMELYLLRFPYDREAKRVQYEANGWTPESYLRSPPKKRNEIRKAKSTMIMSTDLGSGSTSDRRPGTGEGARPQSAPPDKTLNAAAQFALRLQRRHFADLGTDGARESRQEVF</sequence>
<feature type="region of interest" description="Disordered" evidence="1">
    <location>
        <begin position="259"/>
        <end position="298"/>
    </location>
</feature>
<protein>
    <submittedName>
        <fullName evidence="2">Ribonuclease H superfamily</fullName>
    </submittedName>
</protein>
<gene>
    <name evidence="2" type="ORF">Slin15195_G044250</name>
</gene>
<organism evidence="2 3">
    <name type="scientific">Septoria linicola</name>
    <dbReference type="NCBI Taxonomy" id="215465"/>
    <lineage>
        <taxon>Eukaryota</taxon>
        <taxon>Fungi</taxon>
        <taxon>Dikarya</taxon>
        <taxon>Ascomycota</taxon>
        <taxon>Pezizomycotina</taxon>
        <taxon>Dothideomycetes</taxon>
        <taxon>Dothideomycetidae</taxon>
        <taxon>Mycosphaerellales</taxon>
        <taxon>Mycosphaerellaceae</taxon>
        <taxon>Septoria</taxon>
    </lineage>
</organism>
<dbReference type="InterPro" id="IPR036397">
    <property type="entry name" value="RNaseH_sf"/>
</dbReference>
<dbReference type="OrthoDB" id="3639860at2759"/>
<evidence type="ECO:0000256" key="1">
    <source>
        <dbReference type="SAM" id="MobiDB-lite"/>
    </source>
</evidence>
<dbReference type="AlphaFoldDB" id="A0A9Q9EGS8"/>
<evidence type="ECO:0000313" key="2">
    <source>
        <dbReference type="EMBL" id="USW51106.1"/>
    </source>
</evidence>
<dbReference type="Gene3D" id="3.30.420.10">
    <property type="entry name" value="Ribonuclease H-like superfamily/Ribonuclease H"/>
    <property type="match status" value="1"/>
</dbReference>
<dbReference type="Proteomes" id="UP001056384">
    <property type="component" value="Chromosome 3"/>
</dbReference>
<name>A0A9Q9EGS8_9PEZI</name>
<proteinExistence type="predicted"/>
<reference evidence="2" key="1">
    <citation type="submission" date="2022-06" db="EMBL/GenBank/DDBJ databases">
        <title>Complete genome sequences of two strains of the flax pathogen Septoria linicola.</title>
        <authorList>
            <person name="Lapalu N."/>
            <person name="Simon A."/>
            <person name="Demenou B."/>
            <person name="Paumier D."/>
            <person name="Guillot M.-P."/>
            <person name="Gout L."/>
            <person name="Valade R."/>
        </authorList>
    </citation>
    <scope>NUCLEOTIDE SEQUENCE</scope>
    <source>
        <strain evidence="2">SE15195</strain>
    </source>
</reference>
<accession>A0A9Q9EGS8</accession>
<dbReference type="GO" id="GO:0003676">
    <property type="term" value="F:nucleic acid binding"/>
    <property type="evidence" value="ECO:0007669"/>
    <property type="project" value="InterPro"/>
</dbReference>